<keyword evidence="6" id="KW-0997">Cell inner membrane</keyword>
<feature type="transmembrane region" description="Helical" evidence="13">
    <location>
        <begin position="45"/>
        <end position="65"/>
    </location>
</feature>
<evidence type="ECO:0000256" key="11">
    <source>
        <dbReference type="ARBA" id="ARBA00023065"/>
    </source>
</evidence>
<organism evidence="16 17">
    <name type="scientific">Syntrophus aciditrophicus (strain SB)</name>
    <dbReference type="NCBI Taxonomy" id="56780"/>
    <lineage>
        <taxon>Bacteria</taxon>
        <taxon>Pseudomonadati</taxon>
        <taxon>Thermodesulfobacteriota</taxon>
        <taxon>Syntrophia</taxon>
        <taxon>Syntrophales</taxon>
        <taxon>Syntrophaceae</taxon>
        <taxon>Syntrophus</taxon>
    </lineage>
</organism>
<comment type="subcellular location">
    <subcellularLocation>
        <location evidence="1">Cell inner membrane</location>
        <topology evidence="1">Multi-pass membrane protein</topology>
    </subcellularLocation>
</comment>
<evidence type="ECO:0000256" key="10">
    <source>
        <dbReference type="ARBA" id="ARBA00022989"/>
    </source>
</evidence>
<dbReference type="STRING" id="56780.SYN_00959"/>
<evidence type="ECO:0000256" key="7">
    <source>
        <dbReference type="ARBA" id="ARBA00022692"/>
    </source>
</evidence>
<dbReference type="NCBIfam" id="TIGR03818">
    <property type="entry name" value="MotA1"/>
    <property type="match status" value="1"/>
</dbReference>
<dbReference type="AlphaFoldDB" id="Q2LSL8"/>
<evidence type="ECO:0000256" key="8">
    <source>
        <dbReference type="ARBA" id="ARBA00022779"/>
    </source>
</evidence>
<dbReference type="InterPro" id="IPR047055">
    <property type="entry name" value="MotA-like"/>
</dbReference>
<dbReference type="Pfam" id="PF01618">
    <property type="entry name" value="MotA_ExbB"/>
    <property type="match status" value="1"/>
</dbReference>
<evidence type="ECO:0000256" key="3">
    <source>
        <dbReference type="ARBA" id="ARBA00022448"/>
    </source>
</evidence>
<dbReference type="GO" id="GO:0005886">
    <property type="term" value="C:plasma membrane"/>
    <property type="evidence" value="ECO:0007669"/>
    <property type="project" value="UniProtKB-SubCell"/>
</dbReference>
<reference evidence="16 17" key="1">
    <citation type="journal article" date="2007" name="Proc. Natl. Acad. Sci. U.S.A.">
        <title>The genome of Syntrophus aciditrophicus: life at the thermodynamic limit of microbial growth.</title>
        <authorList>
            <person name="McInerney M.J."/>
            <person name="Rohlin L."/>
            <person name="Mouttaki H."/>
            <person name="Kim U."/>
            <person name="Krupp R.S."/>
            <person name="Rios-Hernandez L."/>
            <person name="Sieber J."/>
            <person name="Struchtemeyer C.G."/>
            <person name="Bhattacharyya A."/>
            <person name="Campbell J.W."/>
            <person name="Gunsalus R.P."/>
        </authorList>
    </citation>
    <scope>NUCLEOTIDE SEQUENCE [LARGE SCALE GENOMIC DNA]</scope>
    <source>
        <strain evidence="16 17">SB</strain>
    </source>
</reference>
<feature type="domain" description="Motility protein A N-terminal" evidence="15">
    <location>
        <begin position="22"/>
        <end position="111"/>
    </location>
</feature>
<dbReference type="EMBL" id="CP000252">
    <property type="protein sequence ID" value="ABC77078.1"/>
    <property type="molecule type" value="Genomic_DNA"/>
</dbReference>
<evidence type="ECO:0000256" key="12">
    <source>
        <dbReference type="ARBA" id="ARBA00023136"/>
    </source>
</evidence>
<keyword evidence="5" id="KW-0145">Chemotaxis</keyword>
<keyword evidence="3" id="KW-0813">Transport</keyword>
<feature type="domain" description="MotA/TolQ/ExbB proton channel" evidence="14">
    <location>
        <begin position="153"/>
        <end position="237"/>
    </location>
</feature>
<evidence type="ECO:0000259" key="14">
    <source>
        <dbReference type="Pfam" id="PF01618"/>
    </source>
</evidence>
<accession>Q2LSL8</accession>
<dbReference type="HOGENOM" id="CLU_068213_0_0_7"/>
<protein>
    <submittedName>
        <fullName evidence="16">Chemotaxis protein</fullName>
    </submittedName>
</protein>
<keyword evidence="12 13" id="KW-0472">Membrane</keyword>
<feature type="transmembrane region" description="Helical" evidence="13">
    <location>
        <begin position="219"/>
        <end position="238"/>
    </location>
</feature>
<dbReference type="PROSITE" id="PS01307">
    <property type="entry name" value="MOTA"/>
    <property type="match status" value="1"/>
</dbReference>
<keyword evidence="4" id="KW-1003">Cell membrane</keyword>
<dbReference type="PANTHER" id="PTHR30433">
    <property type="entry name" value="CHEMOTAXIS PROTEIN MOTA"/>
    <property type="match status" value="1"/>
</dbReference>
<comment type="similarity">
    <text evidence="2">Belongs to the MotA family.</text>
</comment>
<keyword evidence="8" id="KW-0283">Flagellar rotation</keyword>
<evidence type="ECO:0000256" key="6">
    <source>
        <dbReference type="ARBA" id="ARBA00022519"/>
    </source>
</evidence>
<proteinExistence type="inferred from homology"/>
<dbReference type="InterPro" id="IPR000540">
    <property type="entry name" value="Flag_MotA_CS"/>
</dbReference>
<dbReference type="GO" id="GO:0071978">
    <property type="term" value="P:bacterial-type flagellum-dependent swarming motility"/>
    <property type="evidence" value="ECO:0007669"/>
    <property type="project" value="InterPro"/>
</dbReference>
<gene>
    <name evidence="16" type="ORF">SYN_00959</name>
</gene>
<dbReference type="InterPro" id="IPR002898">
    <property type="entry name" value="MotA_ExbB_proton_chnl"/>
</dbReference>
<name>Q2LSL8_SYNAS</name>
<dbReference type="InterPro" id="IPR046786">
    <property type="entry name" value="MotA_N"/>
</dbReference>
<dbReference type="GO" id="GO:0006935">
    <property type="term" value="P:chemotaxis"/>
    <property type="evidence" value="ECO:0007669"/>
    <property type="project" value="UniProtKB-KW"/>
</dbReference>
<evidence type="ECO:0000259" key="15">
    <source>
        <dbReference type="Pfam" id="PF20560"/>
    </source>
</evidence>
<keyword evidence="11" id="KW-0406">Ion transport</keyword>
<evidence type="ECO:0000256" key="2">
    <source>
        <dbReference type="ARBA" id="ARBA00008038"/>
    </source>
</evidence>
<dbReference type="FunCoup" id="Q2LSL8">
    <property type="interactions" value="257"/>
</dbReference>
<dbReference type="KEGG" id="sat:SYN_00959"/>
<feature type="transmembrane region" description="Helical" evidence="13">
    <location>
        <begin position="253"/>
        <end position="271"/>
    </location>
</feature>
<sequence length="303" mass="32508">MNGKGNSFGKNGGADVYSMLAIIGIVIVFTTVIGGYLLEHGNLAVLFQPAEFLIIFGAAIGGFLISSPSKVVKAVIKSISRIFRGKTFDKKDYTEALMLLNGIFYKIRQQGLVSIESDVDSPQESPLFSQYPSILNNTHAIDLITDTLRTVMTTTIAPHELDALIDHELDVYYEEMMQPAKSVNFVADALPGLGIVAAVLGVVLTMGKISEPPEVLGKCIGAALVGTFIGVLTCYGFVGPMGKNIEHQAGENILYLTVLKVALLAFIGGSAPKVAVEFGRRVIPANDRPSFIEIEEALRQSKG</sequence>
<dbReference type="PANTHER" id="PTHR30433:SF4">
    <property type="entry name" value="MOTILITY PROTEIN A"/>
    <property type="match status" value="1"/>
</dbReference>
<dbReference type="GO" id="GO:1902600">
    <property type="term" value="P:proton transmembrane transport"/>
    <property type="evidence" value="ECO:0007669"/>
    <property type="project" value="UniProtKB-KW"/>
</dbReference>
<dbReference type="Proteomes" id="UP000001933">
    <property type="component" value="Chromosome"/>
</dbReference>
<evidence type="ECO:0000256" key="9">
    <source>
        <dbReference type="ARBA" id="ARBA00022781"/>
    </source>
</evidence>
<keyword evidence="7 13" id="KW-0812">Transmembrane</keyword>
<dbReference type="InterPro" id="IPR022522">
    <property type="entry name" value="Flagellar_motor_stator_MotA"/>
</dbReference>
<evidence type="ECO:0000256" key="5">
    <source>
        <dbReference type="ARBA" id="ARBA00022500"/>
    </source>
</evidence>
<evidence type="ECO:0000256" key="1">
    <source>
        <dbReference type="ARBA" id="ARBA00004429"/>
    </source>
</evidence>
<evidence type="ECO:0000256" key="4">
    <source>
        <dbReference type="ARBA" id="ARBA00022475"/>
    </source>
</evidence>
<evidence type="ECO:0000313" key="17">
    <source>
        <dbReference type="Proteomes" id="UP000001933"/>
    </source>
</evidence>
<feature type="transmembrane region" description="Helical" evidence="13">
    <location>
        <begin position="16"/>
        <end position="38"/>
    </location>
</feature>
<keyword evidence="17" id="KW-1185">Reference proteome</keyword>
<dbReference type="InParanoid" id="Q2LSL8"/>
<dbReference type="eggNOG" id="COG1291">
    <property type="taxonomic scope" value="Bacteria"/>
</dbReference>
<keyword evidence="9" id="KW-0375">Hydrogen ion transport</keyword>
<evidence type="ECO:0000256" key="13">
    <source>
        <dbReference type="SAM" id="Phobius"/>
    </source>
</evidence>
<dbReference type="Pfam" id="PF20560">
    <property type="entry name" value="MotA_N"/>
    <property type="match status" value="1"/>
</dbReference>
<keyword evidence="10 13" id="KW-1133">Transmembrane helix</keyword>
<feature type="transmembrane region" description="Helical" evidence="13">
    <location>
        <begin position="185"/>
        <end position="207"/>
    </location>
</feature>
<evidence type="ECO:0000313" key="16">
    <source>
        <dbReference type="EMBL" id="ABC77078.1"/>
    </source>
</evidence>